<dbReference type="Proteomes" id="UP000298488">
    <property type="component" value="Unassembled WGS sequence"/>
</dbReference>
<dbReference type="AlphaFoldDB" id="A0A4R8VBF4"/>
<reference evidence="1 2" key="1">
    <citation type="submission" date="2019-03" db="EMBL/GenBank/DDBJ databases">
        <title>Genomics of glacier-inhabiting Cryobacterium strains.</title>
        <authorList>
            <person name="Liu Q."/>
            <person name="Xin Y.-H."/>
        </authorList>
    </citation>
    <scope>NUCLEOTIDE SEQUENCE [LARGE SCALE GENOMIC DNA]</scope>
    <source>
        <strain evidence="1 2">CGMCC 1.10440</strain>
    </source>
</reference>
<dbReference type="RefSeq" id="WP_104095577.1">
    <property type="nucleotide sequence ID" value="NZ_JACHBP010000001.1"/>
</dbReference>
<protein>
    <submittedName>
        <fullName evidence="1">Uncharacterized protein</fullName>
    </submittedName>
</protein>
<dbReference type="Pfam" id="PF19616">
    <property type="entry name" value="DUF6121"/>
    <property type="match status" value="1"/>
</dbReference>
<dbReference type="EMBL" id="SOFI01000003">
    <property type="protein sequence ID" value="TFB79706.1"/>
    <property type="molecule type" value="Genomic_DNA"/>
</dbReference>
<dbReference type="InterPro" id="IPR046124">
    <property type="entry name" value="DUF6121"/>
</dbReference>
<gene>
    <name evidence="1" type="ORF">E3N84_06415</name>
</gene>
<evidence type="ECO:0000313" key="1">
    <source>
        <dbReference type="EMBL" id="TFB79706.1"/>
    </source>
</evidence>
<name>A0A4R8VBF4_9MICO</name>
<evidence type="ECO:0000313" key="2">
    <source>
        <dbReference type="Proteomes" id="UP000298488"/>
    </source>
</evidence>
<comment type="caution">
    <text evidence="1">The sequence shown here is derived from an EMBL/GenBank/DDBJ whole genome shotgun (WGS) entry which is preliminary data.</text>
</comment>
<proteinExistence type="predicted"/>
<keyword evidence="2" id="KW-1185">Reference proteome</keyword>
<dbReference type="OrthoDB" id="5124736at2"/>
<sequence>MAESRPPDPAARGSFSRALLVAVMVAVLYGAILLAVDGFVSLLADRDVISEADAGPLVGPVMAVAALAIVFMAVLGGLRPTSGPPRVPVGRALTAAILVYALSPLAGAIVFVLGRGNAATAAVFYGSCLTSPFVIGAAVLALVTVLLLPAISLARSRAR</sequence>
<organism evidence="1 2">
    <name type="scientific">Terrimesophilobacter mesophilus</name>
    <dbReference type="NCBI Taxonomy" id="433647"/>
    <lineage>
        <taxon>Bacteria</taxon>
        <taxon>Bacillati</taxon>
        <taxon>Actinomycetota</taxon>
        <taxon>Actinomycetes</taxon>
        <taxon>Micrococcales</taxon>
        <taxon>Microbacteriaceae</taxon>
        <taxon>Terrimesophilobacter</taxon>
    </lineage>
</organism>
<accession>A0A4R8VBF4</accession>